<protein>
    <submittedName>
        <fullName evidence="1">DUF3231 family protein</fullName>
    </submittedName>
</protein>
<dbReference type="RefSeq" id="WP_138195354.1">
    <property type="nucleotide sequence ID" value="NZ_VCIW01000011.1"/>
</dbReference>
<dbReference type="Gene3D" id="1.20.1260.10">
    <property type="match status" value="2"/>
</dbReference>
<dbReference type="OrthoDB" id="1675670at2"/>
<dbReference type="Pfam" id="PF11553">
    <property type="entry name" value="DUF3231"/>
    <property type="match status" value="2"/>
</dbReference>
<dbReference type="Proteomes" id="UP000309676">
    <property type="component" value="Unassembled WGS sequence"/>
</dbReference>
<organism evidence="1 2">
    <name type="scientific">Paenibacillus antri</name>
    <dbReference type="NCBI Taxonomy" id="2582848"/>
    <lineage>
        <taxon>Bacteria</taxon>
        <taxon>Bacillati</taxon>
        <taxon>Bacillota</taxon>
        <taxon>Bacilli</taxon>
        <taxon>Bacillales</taxon>
        <taxon>Paenibacillaceae</taxon>
        <taxon>Paenibacillus</taxon>
    </lineage>
</organism>
<dbReference type="AlphaFoldDB" id="A0A5R9G3Q5"/>
<gene>
    <name evidence="1" type="ORF">FE782_16545</name>
</gene>
<accession>A0A5R9G3Q5</accession>
<comment type="caution">
    <text evidence="1">The sequence shown here is derived from an EMBL/GenBank/DDBJ whole genome shotgun (WGS) entry which is preliminary data.</text>
</comment>
<sequence length="337" mass="37859">MRNRTSYSPLASSEIGILWMTYLEKTMTDRMLRYFIRHADGDEPKALLTRLQAEASGFIDRVRELFEQERAAVPVGFGDEDVNERAPAMFTGRFDVSFVRVMAKITSGLSALHLTMSYREDIRRLIQDMSTCSQRAYGDATELLLALGLLSRPPIVSPPRETEFVEDLVYMKGQGVLRKARPINLVESAHLYQQMETNVVGFELMTGFAQTALEPEVKRYFETGRELARDTVDMIRAVFMESDMSPSPSTSGRASESTTPAFSDKLMMYCTNILTSFGLGGNALGTSFSLRSDLPLKLGALMTKVFNFAQEGGKLMIKHGWMEEPPQAENRPELIRS</sequence>
<keyword evidence="2" id="KW-1185">Reference proteome</keyword>
<evidence type="ECO:0000313" key="1">
    <source>
        <dbReference type="EMBL" id="TLS51002.1"/>
    </source>
</evidence>
<dbReference type="InterPro" id="IPR012347">
    <property type="entry name" value="Ferritin-like"/>
</dbReference>
<reference evidence="1 2" key="1">
    <citation type="submission" date="2019-05" db="EMBL/GenBank/DDBJ databases">
        <authorList>
            <person name="Narsing Rao M.P."/>
            <person name="Li W.J."/>
        </authorList>
    </citation>
    <scope>NUCLEOTIDE SEQUENCE [LARGE SCALE GENOMIC DNA]</scope>
    <source>
        <strain evidence="1 2">SYSU_K30003</strain>
    </source>
</reference>
<name>A0A5R9G3Q5_9BACL</name>
<dbReference type="InterPro" id="IPR021617">
    <property type="entry name" value="DUF3231"/>
</dbReference>
<dbReference type="EMBL" id="VCIW01000011">
    <property type="protein sequence ID" value="TLS51002.1"/>
    <property type="molecule type" value="Genomic_DNA"/>
</dbReference>
<proteinExistence type="predicted"/>
<evidence type="ECO:0000313" key="2">
    <source>
        <dbReference type="Proteomes" id="UP000309676"/>
    </source>
</evidence>